<accession>A0A1F5G4N9</accession>
<dbReference type="Proteomes" id="UP000179102">
    <property type="component" value="Unassembled WGS sequence"/>
</dbReference>
<gene>
    <name evidence="1" type="ORF">A2870_04505</name>
</gene>
<dbReference type="AlphaFoldDB" id="A0A1F5G4N9"/>
<dbReference type="EMBL" id="MFAZ01000029">
    <property type="protein sequence ID" value="OGD86836.1"/>
    <property type="molecule type" value="Genomic_DNA"/>
</dbReference>
<reference evidence="1 2" key="1">
    <citation type="journal article" date="2016" name="Nat. Commun.">
        <title>Thousands of microbial genomes shed light on interconnected biogeochemical processes in an aquifer system.</title>
        <authorList>
            <person name="Anantharaman K."/>
            <person name="Brown C.T."/>
            <person name="Hug L.A."/>
            <person name="Sharon I."/>
            <person name="Castelle C.J."/>
            <person name="Probst A.J."/>
            <person name="Thomas B.C."/>
            <person name="Singh A."/>
            <person name="Wilkins M.J."/>
            <person name="Karaoz U."/>
            <person name="Brodie E.L."/>
            <person name="Williams K.H."/>
            <person name="Hubbard S.S."/>
            <person name="Banfield J.F."/>
        </authorList>
    </citation>
    <scope>NUCLEOTIDE SEQUENCE [LARGE SCALE GENOMIC DNA]</scope>
</reference>
<comment type="caution">
    <text evidence="1">The sequence shown here is derived from an EMBL/GenBank/DDBJ whole genome shotgun (WGS) entry which is preliminary data.</text>
</comment>
<evidence type="ECO:0000313" key="2">
    <source>
        <dbReference type="Proteomes" id="UP000179102"/>
    </source>
</evidence>
<evidence type="ECO:0000313" key="1">
    <source>
        <dbReference type="EMBL" id="OGD86836.1"/>
    </source>
</evidence>
<proteinExistence type="predicted"/>
<evidence type="ECO:0008006" key="3">
    <source>
        <dbReference type="Google" id="ProtNLM"/>
    </source>
</evidence>
<organism evidence="1 2">
    <name type="scientific">Candidatus Curtissbacteria bacterium RIFCSPHIGHO2_01_FULL_41_11</name>
    <dbReference type="NCBI Taxonomy" id="1797711"/>
    <lineage>
        <taxon>Bacteria</taxon>
        <taxon>Candidatus Curtissiibacteriota</taxon>
    </lineage>
</organism>
<protein>
    <recommendedName>
        <fullName evidence="3">PsbP C-terminal domain-containing protein</fullName>
    </recommendedName>
</protein>
<sequence>MKKIFAIVFVLAVLIIAVLFFNFSSNKEESWEQVKSEQFELSISYPPSWRQSEDQTLLSLVDTKSRTKDFKSYIRVSMRDNTGNIFGKFYAIPVGGEIAELSEKSQVTNRSVVKGEYKTVDGQTGFATVEDTVIPGPFYSEAIYVLRGEKIYIFRLTSESREELEREKGIFYKIIPTVDFL</sequence>
<name>A0A1F5G4N9_9BACT</name>